<sequence>MLPDGDGFLDISERDRYVLLYVTSPWSLGDTLSLAFDFHTSTATFIADYNDCVDICKHDWSWLPLEDILEGYVKMIDKGKVTLVRITFLSIRTSRIPVAASAMKHLVDAIEARIDRLTQRPALYDHLLWHDPTAFPEELAPPVYIRPQLPKSHFRTQGPIPLHRPRHPVPTLNEFLNQPYLYGRQPLQILQIETTDDTPLDPPEHGILQYIGMHIQMVDPGGNHHSANEFRLELPFRIGANGYARQSDGKPLGVNIEQSQPVHQGSRSDLGNWAEMVERGSWEVGVDGVDGVAGEIEKFTEADTEEPGRSTVFRILGKRT</sequence>
<evidence type="ECO:0000313" key="1">
    <source>
        <dbReference type="EMBL" id="KAL2827145.1"/>
    </source>
</evidence>
<reference evidence="1 2" key="1">
    <citation type="submission" date="2024-07" db="EMBL/GenBank/DDBJ databases">
        <title>Section-level genome sequencing and comparative genomics of Aspergillus sections Usti and Cavernicolus.</title>
        <authorList>
            <consortium name="Lawrence Berkeley National Laboratory"/>
            <person name="Nybo J.L."/>
            <person name="Vesth T.C."/>
            <person name="Theobald S."/>
            <person name="Frisvad J.C."/>
            <person name="Larsen T.O."/>
            <person name="Kjaerboelling I."/>
            <person name="Rothschild-Mancinelli K."/>
            <person name="Lyhne E.K."/>
            <person name="Kogle M.E."/>
            <person name="Barry K."/>
            <person name="Clum A."/>
            <person name="Na H."/>
            <person name="Ledsgaard L."/>
            <person name="Lin J."/>
            <person name="Lipzen A."/>
            <person name="Kuo A."/>
            <person name="Riley R."/>
            <person name="Mondo S."/>
            <person name="LaButti K."/>
            <person name="Haridas S."/>
            <person name="Pangalinan J."/>
            <person name="Salamov A.A."/>
            <person name="Simmons B.A."/>
            <person name="Magnuson J.K."/>
            <person name="Chen J."/>
            <person name="Drula E."/>
            <person name="Henrissat B."/>
            <person name="Wiebenga A."/>
            <person name="Lubbers R.J."/>
            <person name="Gomes A.C."/>
            <person name="Makela M.R."/>
            <person name="Stajich J."/>
            <person name="Grigoriev I.V."/>
            <person name="Mortensen U.H."/>
            <person name="De vries R.P."/>
            <person name="Baker S.E."/>
            <person name="Andersen M.R."/>
        </authorList>
    </citation>
    <scope>NUCLEOTIDE SEQUENCE [LARGE SCALE GENOMIC DNA]</scope>
    <source>
        <strain evidence="1 2">CBS 600.67</strain>
    </source>
</reference>
<name>A0ABR4IHB3_9EURO</name>
<proteinExistence type="predicted"/>
<organism evidence="1 2">
    <name type="scientific">Aspergillus cavernicola</name>
    <dbReference type="NCBI Taxonomy" id="176166"/>
    <lineage>
        <taxon>Eukaryota</taxon>
        <taxon>Fungi</taxon>
        <taxon>Dikarya</taxon>
        <taxon>Ascomycota</taxon>
        <taxon>Pezizomycotina</taxon>
        <taxon>Eurotiomycetes</taxon>
        <taxon>Eurotiomycetidae</taxon>
        <taxon>Eurotiales</taxon>
        <taxon>Aspergillaceae</taxon>
        <taxon>Aspergillus</taxon>
        <taxon>Aspergillus subgen. Nidulantes</taxon>
    </lineage>
</organism>
<comment type="caution">
    <text evidence="1">The sequence shown here is derived from an EMBL/GenBank/DDBJ whole genome shotgun (WGS) entry which is preliminary data.</text>
</comment>
<gene>
    <name evidence="1" type="ORF">BDW59DRAFT_160432</name>
</gene>
<evidence type="ECO:0000313" key="2">
    <source>
        <dbReference type="Proteomes" id="UP001610335"/>
    </source>
</evidence>
<keyword evidence="2" id="KW-1185">Reference proteome</keyword>
<dbReference type="EMBL" id="JBFXLS010000026">
    <property type="protein sequence ID" value="KAL2827145.1"/>
    <property type="molecule type" value="Genomic_DNA"/>
</dbReference>
<accession>A0ABR4IHB3</accession>
<dbReference type="Proteomes" id="UP001610335">
    <property type="component" value="Unassembled WGS sequence"/>
</dbReference>
<protein>
    <submittedName>
        <fullName evidence="1">Uncharacterized protein</fullName>
    </submittedName>
</protein>